<dbReference type="Proteomes" id="UP001501353">
    <property type="component" value="Unassembled WGS sequence"/>
</dbReference>
<feature type="domain" description="Multidrug resistance protein MdtA-like alpha-helical hairpin" evidence="9">
    <location>
        <begin position="136"/>
        <end position="205"/>
    </location>
</feature>
<keyword evidence="8" id="KW-1133">Transmembrane helix</keyword>
<accession>A0ABP7U2A5</accession>
<dbReference type="Gene3D" id="2.40.30.170">
    <property type="match status" value="1"/>
</dbReference>
<evidence type="ECO:0000259" key="11">
    <source>
        <dbReference type="Pfam" id="PF25944"/>
    </source>
</evidence>
<dbReference type="NCBIfam" id="TIGR01730">
    <property type="entry name" value="RND_mfp"/>
    <property type="match status" value="1"/>
</dbReference>
<dbReference type="InterPro" id="IPR058627">
    <property type="entry name" value="MdtA-like_C"/>
</dbReference>
<feature type="domain" description="Multidrug resistance protein MdtA-like barrel-sandwich hybrid" evidence="10">
    <location>
        <begin position="96"/>
        <end position="238"/>
    </location>
</feature>
<dbReference type="Gene3D" id="2.40.420.20">
    <property type="match status" value="1"/>
</dbReference>
<dbReference type="InterPro" id="IPR058625">
    <property type="entry name" value="MdtA-like_BSH"/>
</dbReference>
<comment type="caution">
    <text evidence="13">The sequence shown here is derived from an EMBL/GenBank/DDBJ whole genome shotgun (WGS) entry which is preliminary data.</text>
</comment>
<dbReference type="SUPFAM" id="SSF111369">
    <property type="entry name" value="HlyD-like secretion proteins"/>
    <property type="match status" value="1"/>
</dbReference>
<evidence type="ECO:0000259" key="9">
    <source>
        <dbReference type="Pfam" id="PF25876"/>
    </source>
</evidence>
<keyword evidence="3" id="KW-0813">Transport</keyword>
<dbReference type="RefSeq" id="WP_344765818.1">
    <property type="nucleotide sequence ID" value="NZ_BAAAZE010000016.1"/>
</dbReference>
<dbReference type="Pfam" id="PF25944">
    <property type="entry name" value="Beta-barrel_RND"/>
    <property type="match status" value="1"/>
</dbReference>
<evidence type="ECO:0000256" key="4">
    <source>
        <dbReference type="ARBA" id="ARBA00022475"/>
    </source>
</evidence>
<comment type="subcellular location">
    <subcellularLocation>
        <location evidence="1">Cell membrane</location>
    </subcellularLocation>
</comment>
<sequence length="452" mass="46905">MDSPVPPLPPASPLLLPAPRKKLARRTLVIGAVIAVLAVGGLGGLAWYLTHRNPDAAGGAGGRGGRPSTTVGIAIATASDIPVVLDALGTVLPAASVTVRPQVGGVLQKILFREGETVRAGQVLAIIDPRQFEMALMQASGQRQRDEAQLASAKVTLQRFQTLLTQDSIARQVVDTQLALVRQLEGTVLSDRANEGTARLNLGYSTIKAPISGRVGLRVVDVGNVVSAGDAAGIVVITQVTPIDVQFAVPQDQVTEVLARSSGDAALAVTALDRTRSNTLGIGRFSTLDNQIDVQTGTVKAKARFANDKLTLFPNQFVNVRLLMRTITGAVTIPVTALRHGTKGDYVYVLTKDRTASQRPVTRGQATVDSVEITDGLQLGERVITEGADRLSDGAAVTLPGDKPGGKRGNGKGKGKPDTAGAAAGAAATADAKPAAEGERRRRPQPSAAAAP</sequence>
<dbReference type="InterPro" id="IPR006143">
    <property type="entry name" value="RND_pump_MFP"/>
</dbReference>
<evidence type="ECO:0000256" key="2">
    <source>
        <dbReference type="ARBA" id="ARBA00009477"/>
    </source>
</evidence>
<feature type="region of interest" description="Disordered" evidence="7">
    <location>
        <begin position="391"/>
        <end position="452"/>
    </location>
</feature>
<dbReference type="InterPro" id="IPR058626">
    <property type="entry name" value="MdtA-like_b-barrel"/>
</dbReference>
<keyword evidence="6 8" id="KW-0472">Membrane</keyword>
<dbReference type="Pfam" id="PF25967">
    <property type="entry name" value="RND-MFP_C"/>
    <property type="match status" value="1"/>
</dbReference>
<dbReference type="PANTHER" id="PTHR30469:SF12">
    <property type="entry name" value="MULTIDRUG RESISTANCE PROTEIN MDTA"/>
    <property type="match status" value="1"/>
</dbReference>
<reference evidence="14" key="1">
    <citation type="journal article" date="2019" name="Int. J. Syst. Evol. Microbiol.">
        <title>The Global Catalogue of Microorganisms (GCM) 10K type strain sequencing project: providing services to taxonomists for standard genome sequencing and annotation.</title>
        <authorList>
            <consortium name="The Broad Institute Genomics Platform"/>
            <consortium name="The Broad Institute Genome Sequencing Center for Infectious Disease"/>
            <person name="Wu L."/>
            <person name="Ma J."/>
        </authorList>
    </citation>
    <scope>NUCLEOTIDE SEQUENCE [LARGE SCALE GENOMIC DNA]</scope>
    <source>
        <strain evidence="14">JCM 16673</strain>
    </source>
</reference>
<feature type="transmembrane region" description="Helical" evidence="8">
    <location>
        <begin position="28"/>
        <end position="49"/>
    </location>
</feature>
<feature type="compositionally biased region" description="Low complexity" evidence="7">
    <location>
        <begin position="418"/>
        <end position="433"/>
    </location>
</feature>
<dbReference type="Pfam" id="PF25917">
    <property type="entry name" value="BSH_RND"/>
    <property type="match status" value="1"/>
</dbReference>
<evidence type="ECO:0000256" key="5">
    <source>
        <dbReference type="ARBA" id="ARBA00022519"/>
    </source>
</evidence>
<evidence type="ECO:0000256" key="3">
    <source>
        <dbReference type="ARBA" id="ARBA00022448"/>
    </source>
</evidence>
<protein>
    <submittedName>
        <fullName evidence="13">Multidrug efflux RND transporter periplasmic adaptor subunit MuxA</fullName>
    </submittedName>
</protein>
<dbReference type="PANTHER" id="PTHR30469">
    <property type="entry name" value="MULTIDRUG RESISTANCE PROTEIN MDTA"/>
    <property type="match status" value="1"/>
</dbReference>
<evidence type="ECO:0000259" key="12">
    <source>
        <dbReference type="Pfam" id="PF25967"/>
    </source>
</evidence>
<proteinExistence type="inferred from homology"/>
<keyword evidence="14" id="KW-1185">Reference proteome</keyword>
<comment type="similarity">
    <text evidence="2">Belongs to the membrane fusion protein (MFP) (TC 8.A.1) family.</text>
</comment>
<dbReference type="InterPro" id="IPR058624">
    <property type="entry name" value="MdtA-like_HH"/>
</dbReference>
<feature type="domain" description="Multidrug resistance protein MdtA-like C-terminal permuted SH3" evidence="12">
    <location>
        <begin position="330"/>
        <end position="390"/>
    </location>
</feature>
<evidence type="ECO:0000313" key="14">
    <source>
        <dbReference type="Proteomes" id="UP001501353"/>
    </source>
</evidence>
<keyword evidence="5" id="KW-0997">Cell inner membrane</keyword>
<gene>
    <name evidence="13" type="primary">muxA_2</name>
    <name evidence="13" type="ORF">GCM10022212_37850</name>
</gene>
<evidence type="ECO:0000256" key="6">
    <source>
        <dbReference type="ARBA" id="ARBA00023136"/>
    </source>
</evidence>
<dbReference type="Gene3D" id="2.40.50.100">
    <property type="match status" value="1"/>
</dbReference>
<evidence type="ECO:0000256" key="1">
    <source>
        <dbReference type="ARBA" id="ARBA00004236"/>
    </source>
</evidence>
<name>A0ABP7U2A5_9BURK</name>
<feature type="domain" description="Multidrug resistance protein MdtA-like beta-barrel" evidence="11">
    <location>
        <begin position="242"/>
        <end position="323"/>
    </location>
</feature>
<evidence type="ECO:0000256" key="8">
    <source>
        <dbReference type="SAM" id="Phobius"/>
    </source>
</evidence>
<dbReference type="EMBL" id="BAAAZE010000016">
    <property type="protein sequence ID" value="GAA4034740.1"/>
    <property type="molecule type" value="Genomic_DNA"/>
</dbReference>
<evidence type="ECO:0000259" key="10">
    <source>
        <dbReference type="Pfam" id="PF25917"/>
    </source>
</evidence>
<dbReference type="Gene3D" id="1.10.287.470">
    <property type="entry name" value="Helix hairpin bin"/>
    <property type="match status" value="1"/>
</dbReference>
<keyword evidence="8" id="KW-0812">Transmembrane</keyword>
<dbReference type="Pfam" id="PF25876">
    <property type="entry name" value="HH_MFP_RND"/>
    <property type="match status" value="1"/>
</dbReference>
<keyword evidence="4" id="KW-1003">Cell membrane</keyword>
<evidence type="ECO:0000256" key="7">
    <source>
        <dbReference type="SAM" id="MobiDB-lite"/>
    </source>
</evidence>
<evidence type="ECO:0000313" key="13">
    <source>
        <dbReference type="EMBL" id="GAA4034740.1"/>
    </source>
</evidence>
<organism evidence="13 14">
    <name type="scientific">Actimicrobium antarcticum</name>
    <dbReference type="NCBI Taxonomy" id="1051899"/>
    <lineage>
        <taxon>Bacteria</taxon>
        <taxon>Pseudomonadati</taxon>
        <taxon>Pseudomonadota</taxon>
        <taxon>Betaproteobacteria</taxon>
        <taxon>Burkholderiales</taxon>
        <taxon>Oxalobacteraceae</taxon>
        <taxon>Actimicrobium</taxon>
    </lineage>
</organism>